<feature type="compositionally biased region" description="Low complexity" evidence="1">
    <location>
        <begin position="191"/>
        <end position="207"/>
    </location>
</feature>
<evidence type="ECO:0000259" key="2">
    <source>
        <dbReference type="Pfam" id="PF08800"/>
    </source>
</evidence>
<dbReference type="AlphaFoldDB" id="A0A9X1VFM0"/>
<organism evidence="3 4">
    <name type="scientific">Hymenobacter cyanobacteriorum</name>
    <dbReference type="NCBI Taxonomy" id="2926463"/>
    <lineage>
        <taxon>Bacteria</taxon>
        <taxon>Pseudomonadati</taxon>
        <taxon>Bacteroidota</taxon>
        <taxon>Cytophagia</taxon>
        <taxon>Cytophagales</taxon>
        <taxon>Hymenobacteraceae</taxon>
        <taxon>Hymenobacter</taxon>
    </lineage>
</organism>
<protein>
    <recommendedName>
        <fullName evidence="2">BT4734-like N-terminal domain-containing protein</fullName>
    </recommendedName>
</protein>
<gene>
    <name evidence="3" type="ORF">MON38_10610</name>
</gene>
<evidence type="ECO:0000313" key="4">
    <source>
        <dbReference type="Proteomes" id="UP001139193"/>
    </source>
</evidence>
<dbReference type="Pfam" id="PF08800">
    <property type="entry name" value="BT4734-like_N"/>
    <property type="match status" value="1"/>
</dbReference>
<name>A0A9X1VFM0_9BACT</name>
<sequence length="832" mass="93482">MPDAAMLVSYFPNSLKPKLPEALPLPELLAGVRDGRWAEQVQAVRALDPASTDYTSAKRGLPSFTASGTFKQRSVAGLLQHSGFLCLDIDAKTNPGVDLAAARRRVEADSYTFACFASAGGLGWASVIPVPVDDHKGSFRALERYYQQEYGLTVDPACSDVSRLRFVSHDPSLYLNEEADTFEESEPEPAKPATTVPARARPARTTPYNEDYGQRALELACDRVRSAADGTKRTVLNTMAFLCGGYIGAGFLGEAEAQRALEATISSREVEDLPAAFKTITIALRDGQQKPVLPPSLQRIVRQQQRNEVPREAIVQSLSASTGAAAEALAAGVDSVLAEPNPTLLTFWSVNMKEGKNDYPTTYKLRIERYELREWLRGQGFSFRPAGAGGAVEFLHSAQNIVRLVERYELKQHVLGYVEQLPPRFDNIERADLLEAVLVQIRGLFDKEALDCLPPLVGEFLRDTASTARYFFRNCWVEVTADAIALRPYDELPGLIWQSQVRPHDFREIFQLEAMSCHFHRFLVNITGGDPQRLAQLQRALGYLLHGYKNDASARVVIFVDQVATAGQPAGGTGKSLLIRAVGEMIKVTQLPGATFRFDDDFRFALIEDDTRIAYFDEWDGRRLPFKKLFTEITSDMVVNRKNKPQVVVPFERSPKFAITTNDMVGGQGASHERRRLEIALAPHYSDRFTPKDEFGQGFFNQGWDETDYLYFFNLALGWVQQYLAHGLMALDSHDIQARKMEQDTSPEFIEFAQAVLLLDGTAPYGNVLDDKLWATDLYQQFTEETGESRARFTLRIFMKWMERFGYTKVRNTVRGDRRNQFYFLKPQAQAE</sequence>
<feature type="domain" description="BT4734-like N-terminal" evidence="2">
    <location>
        <begin position="57"/>
        <end position="174"/>
    </location>
</feature>
<dbReference type="InterPro" id="IPR014907">
    <property type="entry name" value="BT4734-like_N"/>
</dbReference>
<feature type="region of interest" description="Disordered" evidence="1">
    <location>
        <begin position="180"/>
        <end position="208"/>
    </location>
</feature>
<keyword evidence="4" id="KW-1185">Reference proteome</keyword>
<dbReference type="RefSeq" id="WP_241936145.1">
    <property type="nucleotide sequence ID" value="NZ_JALBGC010000003.1"/>
</dbReference>
<evidence type="ECO:0000313" key="3">
    <source>
        <dbReference type="EMBL" id="MCI1187872.1"/>
    </source>
</evidence>
<reference evidence="3" key="1">
    <citation type="submission" date="2022-03" db="EMBL/GenBank/DDBJ databases">
        <title>Bacterial whole genome sequence for Hymenobacter sp. DH14.</title>
        <authorList>
            <person name="Le V."/>
        </authorList>
    </citation>
    <scope>NUCLEOTIDE SEQUENCE</scope>
    <source>
        <strain evidence="3">DH14</strain>
    </source>
</reference>
<dbReference type="Proteomes" id="UP001139193">
    <property type="component" value="Unassembled WGS sequence"/>
</dbReference>
<dbReference type="EMBL" id="JALBGC010000003">
    <property type="protein sequence ID" value="MCI1187872.1"/>
    <property type="molecule type" value="Genomic_DNA"/>
</dbReference>
<comment type="caution">
    <text evidence="3">The sequence shown here is derived from an EMBL/GenBank/DDBJ whole genome shotgun (WGS) entry which is preliminary data.</text>
</comment>
<accession>A0A9X1VFM0</accession>
<evidence type="ECO:0000256" key="1">
    <source>
        <dbReference type="SAM" id="MobiDB-lite"/>
    </source>
</evidence>
<proteinExistence type="predicted"/>